<accession>A0A919PXB9</accession>
<evidence type="ECO:0000313" key="2">
    <source>
        <dbReference type="EMBL" id="GIG52027.1"/>
    </source>
</evidence>
<evidence type="ECO:0000256" key="1">
    <source>
        <dbReference type="SAM" id="MobiDB-lite"/>
    </source>
</evidence>
<feature type="compositionally biased region" description="Basic and acidic residues" evidence="1">
    <location>
        <begin position="24"/>
        <end position="37"/>
    </location>
</feature>
<dbReference type="EMBL" id="BONQ01000167">
    <property type="protein sequence ID" value="GIG52027.1"/>
    <property type="molecule type" value="Genomic_DNA"/>
</dbReference>
<protein>
    <submittedName>
        <fullName evidence="2">Uncharacterized protein</fullName>
    </submittedName>
</protein>
<organism evidence="2 3">
    <name type="scientific">Dactylosporangium siamense</name>
    <dbReference type="NCBI Taxonomy" id="685454"/>
    <lineage>
        <taxon>Bacteria</taxon>
        <taxon>Bacillati</taxon>
        <taxon>Actinomycetota</taxon>
        <taxon>Actinomycetes</taxon>
        <taxon>Micromonosporales</taxon>
        <taxon>Micromonosporaceae</taxon>
        <taxon>Dactylosporangium</taxon>
    </lineage>
</organism>
<comment type="caution">
    <text evidence="2">The sequence shown here is derived from an EMBL/GenBank/DDBJ whole genome shotgun (WGS) entry which is preliminary data.</text>
</comment>
<evidence type="ECO:0000313" key="3">
    <source>
        <dbReference type="Proteomes" id="UP000660611"/>
    </source>
</evidence>
<sequence>MRVPGAAHPLVRDTGRQPQQQAGPERETAQEPYRDIPHGFPLTSDPGPDLHTVGLAATGAYVYMGRCPGLVDTSA</sequence>
<name>A0A919PXB9_9ACTN</name>
<feature type="region of interest" description="Disordered" evidence="1">
    <location>
        <begin position="1"/>
        <end position="48"/>
    </location>
</feature>
<reference evidence="2" key="1">
    <citation type="submission" date="2021-01" db="EMBL/GenBank/DDBJ databases">
        <title>Whole genome shotgun sequence of Dactylosporangium siamense NBRC 106093.</title>
        <authorList>
            <person name="Komaki H."/>
            <person name="Tamura T."/>
        </authorList>
    </citation>
    <scope>NUCLEOTIDE SEQUENCE</scope>
    <source>
        <strain evidence="2">NBRC 106093</strain>
    </source>
</reference>
<proteinExistence type="predicted"/>
<keyword evidence="3" id="KW-1185">Reference proteome</keyword>
<dbReference type="Proteomes" id="UP000660611">
    <property type="component" value="Unassembled WGS sequence"/>
</dbReference>
<gene>
    <name evidence="2" type="ORF">Dsi01nite_100680</name>
</gene>
<dbReference type="AlphaFoldDB" id="A0A919PXB9"/>